<dbReference type="InterPro" id="IPR036388">
    <property type="entry name" value="WH-like_DNA-bd_sf"/>
</dbReference>
<evidence type="ECO:0000256" key="2">
    <source>
        <dbReference type="ARBA" id="ARBA00023125"/>
    </source>
</evidence>
<evidence type="ECO:0000256" key="3">
    <source>
        <dbReference type="ARBA" id="ARBA00023163"/>
    </source>
</evidence>
<proteinExistence type="predicted"/>
<dbReference type="EMBL" id="JBBNPP010000017">
    <property type="protein sequence ID" value="MEQ3347361.1"/>
    <property type="molecule type" value="Genomic_DNA"/>
</dbReference>
<dbReference type="Pfam" id="PF12802">
    <property type="entry name" value="MarR_2"/>
    <property type="match status" value="1"/>
</dbReference>
<evidence type="ECO:0000256" key="1">
    <source>
        <dbReference type="ARBA" id="ARBA00023015"/>
    </source>
</evidence>
<dbReference type="PANTHER" id="PTHR42756:SF1">
    <property type="entry name" value="TRANSCRIPTIONAL REPRESSOR OF EMRAB OPERON"/>
    <property type="match status" value="1"/>
</dbReference>
<sequence length="150" mass="17354">MLDRFNYFSNEVFTIVKNWQKIASQVMRDFGLNSSQLIYMLALYDNEKLNSSELVKISGKDKSDVSRNLNQMIKSGIVEKKSNNKNNYGGCFYLTEKGRFMGSQISEKTISYMELANKNISKEKKKIFYEVLDTLSENIGKLLIEENNCK</sequence>
<dbReference type="SMART" id="SM00347">
    <property type="entry name" value="HTH_MARR"/>
    <property type="match status" value="1"/>
</dbReference>
<evidence type="ECO:0000313" key="5">
    <source>
        <dbReference type="EMBL" id="MEQ3347361.1"/>
    </source>
</evidence>
<gene>
    <name evidence="5" type="ORF">AAA073_07940</name>
</gene>
<dbReference type="PROSITE" id="PS50995">
    <property type="entry name" value="HTH_MARR_2"/>
    <property type="match status" value="1"/>
</dbReference>
<evidence type="ECO:0000259" key="4">
    <source>
        <dbReference type="PROSITE" id="PS50995"/>
    </source>
</evidence>
<reference evidence="5 6" key="1">
    <citation type="submission" date="2024-04" db="EMBL/GenBank/DDBJ databases">
        <title>Human intestinal bacterial collection.</title>
        <authorList>
            <person name="Pauvert C."/>
            <person name="Hitch T.C.A."/>
            <person name="Clavel T."/>
        </authorList>
    </citation>
    <scope>NUCLEOTIDE SEQUENCE [LARGE SCALE GENOMIC DNA]</scope>
    <source>
        <strain evidence="5 6">CLA-SR-H019</strain>
    </source>
</reference>
<dbReference type="Gene3D" id="1.10.10.10">
    <property type="entry name" value="Winged helix-like DNA-binding domain superfamily/Winged helix DNA-binding domain"/>
    <property type="match status" value="1"/>
</dbReference>
<dbReference type="SUPFAM" id="SSF46785">
    <property type="entry name" value="Winged helix' DNA-binding domain"/>
    <property type="match status" value="1"/>
</dbReference>
<dbReference type="PANTHER" id="PTHR42756">
    <property type="entry name" value="TRANSCRIPTIONAL REGULATOR, MARR"/>
    <property type="match status" value="1"/>
</dbReference>
<keyword evidence="1" id="KW-0805">Transcription regulation</keyword>
<dbReference type="Proteomes" id="UP001491691">
    <property type="component" value="Unassembled WGS sequence"/>
</dbReference>
<name>A0ABV1J2I3_9FIRM</name>
<protein>
    <submittedName>
        <fullName evidence="5">MarR family transcriptional regulator</fullName>
    </submittedName>
</protein>
<keyword evidence="6" id="KW-1185">Reference proteome</keyword>
<keyword evidence="2" id="KW-0238">DNA-binding</keyword>
<dbReference type="InterPro" id="IPR036390">
    <property type="entry name" value="WH_DNA-bd_sf"/>
</dbReference>
<dbReference type="RefSeq" id="WP_019108291.1">
    <property type="nucleotide sequence ID" value="NZ_CABKRY010000002.1"/>
</dbReference>
<comment type="caution">
    <text evidence="5">The sequence shown here is derived from an EMBL/GenBank/DDBJ whole genome shotgun (WGS) entry which is preliminary data.</text>
</comment>
<organism evidence="5 6">
    <name type="scientific">Peptoniphilus senegalensis</name>
    <dbReference type="NCBI Taxonomy" id="1465757"/>
    <lineage>
        <taxon>Bacteria</taxon>
        <taxon>Bacillati</taxon>
        <taxon>Bacillota</taxon>
        <taxon>Tissierellia</taxon>
        <taxon>Tissierellales</taxon>
        <taxon>Peptoniphilaceae</taxon>
        <taxon>Peptoniphilus</taxon>
    </lineage>
</organism>
<accession>A0ABV1J2I3</accession>
<feature type="domain" description="HTH marR-type" evidence="4">
    <location>
        <begin position="1"/>
        <end position="137"/>
    </location>
</feature>
<evidence type="ECO:0000313" key="6">
    <source>
        <dbReference type="Proteomes" id="UP001491691"/>
    </source>
</evidence>
<keyword evidence="3" id="KW-0804">Transcription</keyword>
<dbReference type="InterPro" id="IPR000835">
    <property type="entry name" value="HTH_MarR-typ"/>
</dbReference>